<dbReference type="Gene3D" id="3.40.50.1820">
    <property type="entry name" value="alpha/beta hydrolase"/>
    <property type="match status" value="1"/>
</dbReference>
<dbReference type="InterPro" id="IPR003779">
    <property type="entry name" value="CMD-like"/>
</dbReference>
<dbReference type="PANTHER" id="PTHR33570:SF2">
    <property type="entry name" value="CARBOXYMUCONOLACTONE DECARBOXYLASE-LIKE DOMAIN-CONTAINING PROTEIN"/>
    <property type="match status" value="1"/>
</dbReference>
<dbReference type="InterPro" id="IPR029032">
    <property type="entry name" value="AhpD-like"/>
</dbReference>
<comment type="caution">
    <text evidence="3">The sequence shown here is derived from an EMBL/GenBank/DDBJ whole genome shotgun (WGS) entry which is preliminary data.</text>
</comment>
<dbReference type="InterPro" id="IPR000073">
    <property type="entry name" value="AB_hydrolase_1"/>
</dbReference>
<organism evidence="3 4">
    <name type="scientific">Chromohalobacter japonicus</name>
    <dbReference type="NCBI Taxonomy" id="223900"/>
    <lineage>
        <taxon>Bacteria</taxon>
        <taxon>Pseudomonadati</taxon>
        <taxon>Pseudomonadota</taxon>
        <taxon>Gammaproteobacteria</taxon>
        <taxon>Oceanospirillales</taxon>
        <taxon>Halomonadaceae</taxon>
        <taxon>Chromohalobacter</taxon>
    </lineage>
</organism>
<dbReference type="Gene3D" id="1.20.1290.10">
    <property type="entry name" value="AhpD-like"/>
    <property type="match status" value="1"/>
</dbReference>
<dbReference type="GO" id="GO:0051920">
    <property type="term" value="F:peroxiredoxin activity"/>
    <property type="evidence" value="ECO:0007669"/>
    <property type="project" value="InterPro"/>
</dbReference>
<dbReference type="InterPro" id="IPR052512">
    <property type="entry name" value="4CMD/NDH-1_regulator"/>
</dbReference>
<feature type="domain" description="AB hydrolase-1" evidence="2">
    <location>
        <begin position="24"/>
        <end position="252"/>
    </location>
</feature>
<evidence type="ECO:0000313" key="3">
    <source>
        <dbReference type="EMBL" id="OLO11876.1"/>
    </source>
</evidence>
<sequence length="389" mass="41937">MAFLTVAERTIAYRDSGEAALPAVLLAHPLGMSQDVWEGVIAALRGRFRCVTWDLPGHGASSGLTEAVSPRALAEDALALADALGLARFHFVGTSVGGVVGQQLLTQCPERLGDVVLTNTGAIIGTPDNWHTRASRVRQEGLAAMADEIVPRWFSEAFAQGDAATYTGWKIQLARTDGESYARLCEMLAETDFTDQLRGVTVPVRLLGGREDLSTPPETLKTLASQFGDARLEVLENIAHVPSVEVPEAIAKRLRAWLGDEHVDENGVSYAAGLEARKQVLGDEHVARASQNATTLDAPFQNMITRMAWGELWGNDDLSRTERSMITLAVLAALGRDGELELHLKTAQRIGLSEAQLRQALMHVAIYAGVPAANHAFSMAKKLGWGNSL</sequence>
<dbReference type="RefSeq" id="WP_075368907.1">
    <property type="nucleotide sequence ID" value="NZ_MSDQ01000018.1"/>
</dbReference>
<dbReference type="SUPFAM" id="SSF53474">
    <property type="entry name" value="alpha/beta-Hydrolases"/>
    <property type="match status" value="1"/>
</dbReference>
<keyword evidence="4" id="KW-1185">Reference proteome</keyword>
<dbReference type="EMBL" id="MSDQ01000018">
    <property type="protein sequence ID" value="OLO11876.1"/>
    <property type="molecule type" value="Genomic_DNA"/>
</dbReference>
<dbReference type="PRINTS" id="PR00111">
    <property type="entry name" value="ABHYDROLASE"/>
</dbReference>
<dbReference type="Proteomes" id="UP000186806">
    <property type="component" value="Unassembled WGS sequence"/>
</dbReference>
<protein>
    <submittedName>
        <fullName evidence="3">Carboxymuconolactone decarboxylase</fullName>
    </submittedName>
</protein>
<accession>A0A1Q8TDX5</accession>
<name>A0A1Q8TDX5_9GAMM</name>
<proteinExistence type="predicted"/>
<gene>
    <name evidence="3" type="ORF">BTW10_07735</name>
</gene>
<reference evidence="3 4" key="1">
    <citation type="submission" date="2016-12" db="EMBL/GenBank/DDBJ databases">
        <title>Draft genome sequences of strains Salinicola socius SMB35, Salinicola sp. MH3R3-1 and Chromohalobacter sp. SMB17 from the Verkhnekamsk potash mining region of Russia.</title>
        <authorList>
            <person name="Mavrodi D.V."/>
            <person name="Olsson B.E."/>
            <person name="Korsakova E.S."/>
            <person name="Pyankova A."/>
            <person name="Mavrodi O.V."/>
            <person name="Plotnikova E.G."/>
        </authorList>
    </citation>
    <scope>NUCLEOTIDE SEQUENCE [LARGE SCALE GENOMIC DNA]</scope>
    <source>
        <strain evidence="3 4">SMB17</strain>
    </source>
</reference>
<dbReference type="PANTHER" id="PTHR33570">
    <property type="entry name" value="4-CARBOXYMUCONOLACTONE DECARBOXYLASE FAMILY PROTEIN"/>
    <property type="match status" value="1"/>
</dbReference>
<dbReference type="Pfam" id="PF12697">
    <property type="entry name" value="Abhydrolase_6"/>
    <property type="match status" value="1"/>
</dbReference>
<dbReference type="AlphaFoldDB" id="A0A1Q8TDX5"/>
<feature type="domain" description="Carboxymuconolactone decarboxylase-like" evidence="1">
    <location>
        <begin position="300"/>
        <end position="381"/>
    </location>
</feature>
<evidence type="ECO:0000313" key="4">
    <source>
        <dbReference type="Proteomes" id="UP000186806"/>
    </source>
</evidence>
<dbReference type="InterPro" id="IPR029058">
    <property type="entry name" value="AB_hydrolase_fold"/>
</dbReference>
<dbReference type="Pfam" id="PF02627">
    <property type="entry name" value="CMD"/>
    <property type="match status" value="1"/>
</dbReference>
<evidence type="ECO:0000259" key="2">
    <source>
        <dbReference type="Pfam" id="PF12697"/>
    </source>
</evidence>
<dbReference type="SUPFAM" id="SSF69118">
    <property type="entry name" value="AhpD-like"/>
    <property type="match status" value="1"/>
</dbReference>
<evidence type="ECO:0000259" key="1">
    <source>
        <dbReference type="Pfam" id="PF02627"/>
    </source>
</evidence>